<dbReference type="OrthoDB" id="9765242at2"/>
<gene>
    <name evidence="3" type="ORF">AW736_01170</name>
</gene>
<sequence length="682" mass="72760">MPVRLPSVFQCAGVSLVHPFMNKLASSGRARRPAEPRNANGPAGRLALPRLARLCLFLAVSAGIAPAQPPADAPILPLDDLKPGQAGEVWTVFQGETPEPFSVEVTGVIRNALGPGKSLILCRLTDPRVQNMGAVAGMSGSPLYIDGKFAGALSYQVQRFETVRHAGFTPAADLIEVSQLGQGSAGFLPLEENPSPNPRVARQSQANSGADAPQRSAGIPARDLADKFRAEREACHVRAPDIDTPFAPLLPVFAFGGVAPQVASLFRDDYQVLGLSLTTLGGYISTDAAASDTTGAAEPQPAFRNPHSTIATLRPGSAVAVALATGDITLAGTGSVSHVDGNRILAFGHPMLSLGAVELPMALADIITILPSNLNSVKISNTGAVIGTIRQDRLSAIYGEIGPIPPMLPIEVRTPARTLHFSTIRHDRLTPMLASTGLAQAVLGSNETGLAEGFRIKTTIAYPGERRLETDTLYAGPQGFAAGIGSLVQRLAASLGNPVADVFPESLSFTVEPLERNPSANIDIVQLSRTRLTAGDTLQVTLTLRDFQGDAVRETIPIDIPADWIGRGLELVILPGFELDRQAGRPVTARLAQIRTFDAYLDLMSDQRANDGLYIAVVERASAFIDQTRPTLDYPGSMERIARRADDARYQKRSVLVPLWEKHILPGRLLQSNYRQSLQITE</sequence>
<feature type="region of interest" description="Disordered" evidence="1">
    <location>
        <begin position="186"/>
        <end position="219"/>
    </location>
</feature>
<dbReference type="AlphaFoldDB" id="A0A178IQQ3"/>
<evidence type="ECO:0000256" key="1">
    <source>
        <dbReference type="SAM" id="MobiDB-lite"/>
    </source>
</evidence>
<feature type="domain" description="Peptidase S55" evidence="2">
    <location>
        <begin position="1"/>
        <end position="190"/>
    </location>
</feature>
<dbReference type="PROSITE" id="PS51494">
    <property type="entry name" value="SPOIVB"/>
    <property type="match status" value="1"/>
</dbReference>
<evidence type="ECO:0000259" key="2">
    <source>
        <dbReference type="PROSITE" id="PS51494"/>
    </source>
</evidence>
<name>A0A178IQQ3_9BACT</name>
<dbReference type="Proteomes" id="UP000078486">
    <property type="component" value="Unassembled WGS sequence"/>
</dbReference>
<dbReference type="InterPro" id="IPR008763">
    <property type="entry name" value="Peptidase_S55"/>
</dbReference>
<proteinExistence type="predicted"/>
<keyword evidence="4" id="KW-1185">Reference proteome</keyword>
<protein>
    <recommendedName>
        <fullName evidence="2">Peptidase S55 domain-containing protein</fullName>
    </recommendedName>
</protein>
<organism evidence="3 4">
    <name type="scientific">Termitidicoccus mucosus</name>
    <dbReference type="NCBI Taxonomy" id="1184151"/>
    <lineage>
        <taxon>Bacteria</taxon>
        <taxon>Pseudomonadati</taxon>
        <taxon>Verrucomicrobiota</taxon>
        <taxon>Opitutia</taxon>
        <taxon>Opitutales</taxon>
        <taxon>Opitutaceae</taxon>
        <taxon>Termitidicoccus</taxon>
    </lineage>
</organism>
<dbReference type="Pfam" id="PF05580">
    <property type="entry name" value="Peptidase_S55"/>
    <property type="match status" value="1"/>
</dbReference>
<accession>A0A178IQQ3</accession>
<dbReference type="EMBL" id="LRRQ01000012">
    <property type="protein sequence ID" value="OAM91827.1"/>
    <property type="molecule type" value="Genomic_DNA"/>
</dbReference>
<evidence type="ECO:0000313" key="3">
    <source>
        <dbReference type="EMBL" id="OAM91827.1"/>
    </source>
</evidence>
<dbReference type="STRING" id="1184151.AW736_01170"/>
<evidence type="ECO:0000313" key="4">
    <source>
        <dbReference type="Proteomes" id="UP000078486"/>
    </source>
</evidence>
<reference evidence="3 4" key="1">
    <citation type="submission" date="2016-01" db="EMBL/GenBank/DDBJ databases">
        <title>High potential of lignocellulose degradation of a new Verrucomicrobia species.</title>
        <authorList>
            <person name="Wang Y."/>
            <person name="Shi Y."/>
            <person name="Qiu Z."/>
            <person name="Liu S."/>
            <person name="Yang H."/>
        </authorList>
    </citation>
    <scope>NUCLEOTIDE SEQUENCE [LARGE SCALE GENOMIC DNA]</scope>
    <source>
        <strain evidence="3 4">TSB47</strain>
    </source>
</reference>
<comment type="caution">
    <text evidence="3">The sequence shown here is derived from an EMBL/GenBank/DDBJ whole genome shotgun (WGS) entry which is preliminary data.</text>
</comment>